<gene>
    <name evidence="1" type="ORF">TSPGSL018_30427</name>
</gene>
<reference evidence="1" key="1">
    <citation type="submission" date="2014-05" db="EMBL/GenBank/DDBJ databases">
        <title>The transcriptome of the halophilic microalga Tetraselmis sp. GSL018 isolated from the Great Salt Lake, Utah.</title>
        <authorList>
            <person name="Jinkerson R.E."/>
            <person name="D'Adamo S."/>
            <person name="Posewitz M.C."/>
        </authorList>
    </citation>
    <scope>NUCLEOTIDE SEQUENCE</scope>
    <source>
        <strain evidence="1">GSL018</strain>
    </source>
</reference>
<dbReference type="EMBL" id="GBEZ01013149">
    <property type="protein sequence ID" value="JAC72808.1"/>
    <property type="molecule type" value="Transcribed_RNA"/>
</dbReference>
<organism evidence="1">
    <name type="scientific">Tetraselmis sp. GSL018</name>
    <dbReference type="NCBI Taxonomy" id="582737"/>
    <lineage>
        <taxon>Eukaryota</taxon>
        <taxon>Viridiplantae</taxon>
        <taxon>Chlorophyta</taxon>
        <taxon>core chlorophytes</taxon>
        <taxon>Chlorodendrophyceae</taxon>
        <taxon>Chlorodendrales</taxon>
        <taxon>Chlorodendraceae</taxon>
        <taxon>Tetraselmis</taxon>
    </lineage>
</organism>
<proteinExistence type="predicted"/>
<sequence>VSSVLVIAVSAVKLRGQAAHLPILRAILPLSPPLSPELINGSNPPCETCFEGYSGLDQAEFLF</sequence>
<dbReference type="AlphaFoldDB" id="A0A061RLD6"/>
<name>A0A061RLD6_9CHLO</name>
<protein>
    <submittedName>
        <fullName evidence="1">Uncharacterized protein</fullName>
    </submittedName>
</protein>
<evidence type="ECO:0000313" key="1">
    <source>
        <dbReference type="EMBL" id="JAC72808.1"/>
    </source>
</evidence>
<accession>A0A061RLD6</accession>
<feature type="non-terminal residue" evidence="1">
    <location>
        <position position="1"/>
    </location>
</feature>